<comment type="caution">
    <text evidence="1">The sequence shown here is derived from an EMBL/GenBank/DDBJ whole genome shotgun (WGS) entry which is preliminary data.</text>
</comment>
<dbReference type="SUPFAM" id="SSF52540">
    <property type="entry name" value="P-loop containing nucleoside triphosphate hydrolases"/>
    <property type="match status" value="1"/>
</dbReference>
<keyword evidence="2" id="KW-1185">Reference proteome</keyword>
<sequence>MDRKEEVGIDQIFQKISSKDLIGAELQDSELIYSVIGFIPSCDFVDNAMIISNLAYLLSQKGLNTCVVDLKVFYPNLYQFLDVEPTKKATGLIKVLKSDKVDFREELQKTKYERLYLLSPSPQDLIEEYFDFEFEHIERVISTLKHMFDIVLIDIPNNPPLEFCLAAMKYCHIGYFMATERMEAVNNMVKLLDYASSVGISTAKFMSVILMNLQSIEFDYKVLQETGFQISAAFPLVKDATARAHKGKLYVKDNPLLNKHFRKEMHKLADHLTKL</sequence>
<dbReference type="Gene3D" id="3.40.50.300">
    <property type="entry name" value="P-loop containing nucleotide triphosphate hydrolases"/>
    <property type="match status" value="1"/>
</dbReference>
<evidence type="ECO:0000313" key="1">
    <source>
        <dbReference type="EMBL" id="GGH10969.1"/>
    </source>
</evidence>
<gene>
    <name evidence="1" type="ORF">GCM10008013_02600</name>
</gene>
<organism evidence="1 2">
    <name type="scientific">Paenibacillus segetis</name>
    <dbReference type="NCBI Taxonomy" id="1325360"/>
    <lineage>
        <taxon>Bacteria</taxon>
        <taxon>Bacillati</taxon>
        <taxon>Bacillota</taxon>
        <taxon>Bacilli</taxon>
        <taxon>Bacillales</taxon>
        <taxon>Paenibacillaceae</taxon>
        <taxon>Paenibacillus</taxon>
    </lineage>
</organism>
<reference evidence="2" key="1">
    <citation type="journal article" date="2019" name="Int. J. Syst. Evol. Microbiol.">
        <title>The Global Catalogue of Microorganisms (GCM) 10K type strain sequencing project: providing services to taxonomists for standard genome sequencing and annotation.</title>
        <authorList>
            <consortium name="The Broad Institute Genomics Platform"/>
            <consortium name="The Broad Institute Genome Sequencing Center for Infectious Disease"/>
            <person name="Wu L."/>
            <person name="Ma J."/>
        </authorList>
    </citation>
    <scope>NUCLEOTIDE SEQUENCE [LARGE SCALE GENOMIC DNA]</scope>
    <source>
        <strain evidence="2">CGMCC 1.12769</strain>
    </source>
</reference>
<dbReference type="RefSeq" id="WP_188535054.1">
    <property type="nucleotide sequence ID" value="NZ_BMFT01000001.1"/>
</dbReference>
<proteinExistence type="predicted"/>
<protein>
    <recommendedName>
        <fullName evidence="3">ATPase</fullName>
    </recommendedName>
</protein>
<evidence type="ECO:0000313" key="2">
    <source>
        <dbReference type="Proteomes" id="UP000659344"/>
    </source>
</evidence>
<dbReference type="Proteomes" id="UP000659344">
    <property type="component" value="Unassembled WGS sequence"/>
</dbReference>
<evidence type="ECO:0008006" key="3">
    <source>
        <dbReference type="Google" id="ProtNLM"/>
    </source>
</evidence>
<name>A0ABQ1Y3R5_9BACL</name>
<dbReference type="EMBL" id="BMFT01000001">
    <property type="protein sequence ID" value="GGH10969.1"/>
    <property type="molecule type" value="Genomic_DNA"/>
</dbReference>
<dbReference type="InterPro" id="IPR027417">
    <property type="entry name" value="P-loop_NTPase"/>
</dbReference>
<accession>A0ABQ1Y3R5</accession>